<dbReference type="GO" id="GO:0005524">
    <property type="term" value="F:ATP binding"/>
    <property type="evidence" value="ECO:0007669"/>
    <property type="project" value="UniProtKB-KW"/>
</dbReference>
<organism evidence="12 13">
    <name type="scientific">Deinococcus yavapaiensis KR-236</name>
    <dbReference type="NCBI Taxonomy" id="694435"/>
    <lineage>
        <taxon>Bacteria</taxon>
        <taxon>Thermotogati</taxon>
        <taxon>Deinococcota</taxon>
        <taxon>Deinococci</taxon>
        <taxon>Deinococcales</taxon>
        <taxon>Deinococcaceae</taxon>
        <taxon>Deinococcus</taxon>
    </lineage>
</organism>
<dbReference type="GO" id="GO:0008841">
    <property type="term" value="F:dihydrofolate synthase activity"/>
    <property type="evidence" value="ECO:0007669"/>
    <property type="project" value="TreeGrafter"/>
</dbReference>
<evidence type="ECO:0000313" key="12">
    <source>
        <dbReference type="EMBL" id="PYE53630.1"/>
    </source>
</evidence>
<keyword evidence="7" id="KW-0460">Magnesium</keyword>
<evidence type="ECO:0000313" key="13">
    <source>
        <dbReference type="Proteomes" id="UP000248326"/>
    </source>
</evidence>
<sequence length="394" mass="41495">MQSVYDWLFTRTRGGQQRGPERADDLLACLGQPDRAFRSVRVVGTNGKGSTAAMLEAGLTAAGETVGCFTSPHLEAFEERVRVNGRDISARRTAEFVDWAKEHAPHAPFFELTLGLACATFRDEGVTTAVMEAGVGGASDATQALRNVAAVLLTNVAVDHVLTLGPTTRDIALDKAAAALEGVPFLTTATGEGLEVALHVASQRGAIVYTPSTHPDLFHLPRLPRLAGEYQRCNARLALATLRLLRRDAGIEAALDATHKGRLERFDVDGRTVLLDGAHNPHAANALADSLGSVDTLVFGVMSRKDVADTLAPLRRIARHVVFTTPGEGGTDPAALASFHDGTAAPDPRAALALALRATPPGGRVLVAGSLYLAGTLRGALTSVPRTSLTAQRS</sequence>
<evidence type="ECO:0000256" key="2">
    <source>
        <dbReference type="ARBA" id="ARBA00013025"/>
    </source>
</evidence>
<proteinExistence type="inferred from homology"/>
<evidence type="ECO:0000256" key="7">
    <source>
        <dbReference type="ARBA" id="ARBA00022842"/>
    </source>
</evidence>
<accession>A0A318SMD1</accession>
<comment type="similarity">
    <text evidence="1">Belongs to the folylpolyglutamate synthase family.</text>
</comment>
<dbReference type="EC" id="6.3.2.17" evidence="2"/>
<dbReference type="AlphaFoldDB" id="A0A318SMD1"/>
<dbReference type="Gene3D" id="3.40.1190.10">
    <property type="entry name" value="Mur-like, catalytic domain"/>
    <property type="match status" value="1"/>
</dbReference>
<evidence type="ECO:0000256" key="3">
    <source>
        <dbReference type="ARBA" id="ARBA00022598"/>
    </source>
</evidence>
<feature type="domain" description="Mur ligase central" evidence="11">
    <location>
        <begin position="42"/>
        <end position="164"/>
    </location>
</feature>
<evidence type="ECO:0000256" key="9">
    <source>
        <dbReference type="ARBA" id="ARBA00047493"/>
    </source>
</evidence>
<keyword evidence="3" id="KW-0436">Ligase</keyword>
<comment type="catalytic activity">
    <reaction evidence="9">
        <text>(6S)-5,6,7,8-tetrahydrofolyl-(gamma-L-Glu)(n) + L-glutamate + ATP = (6S)-5,6,7,8-tetrahydrofolyl-(gamma-L-Glu)(n+1) + ADP + phosphate + H(+)</text>
        <dbReference type="Rhea" id="RHEA:10580"/>
        <dbReference type="Rhea" id="RHEA-COMP:14738"/>
        <dbReference type="Rhea" id="RHEA-COMP:14740"/>
        <dbReference type="ChEBI" id="CHEBI:15378"/>
        <dbReference type="ChEBI" id="CHEBI:29985"/>
        <dbReference type="ChEBI" id="CHEBI:30616"/>
        <dbReference type="ChEBI" id="CHEBI:43474"/>
        <dbReference type="ChEBI" id="CHEBI:141005"/>
        <dbReference type="ChEBI" id="CHEBI:456216"/>
        <dbReference type="EC" id="6.3.2.17"/>
    </reaction>
</comment>
<dbReference type="PANTHER" id="PTHR11136:SF0">
    <property type="entry name" value="DIHYDROFOLATE SYNTHETASE-RELATED"/>
    <property type="match status" value="1"/>
</dbReference>
<protein>
    <recommendedName>
        <fullName evidence="2">tetrahydrofolate synthase</fullName>
        <ecNumber evidence="2">6.3.2.17</ecNumber>
    </recommendedName>
    <alternativeName>
        <fullName evidence="8">Tetrahydrofolylpolyglutamate synthase</fullName>
    </alternativeName>
</protein>
<evidence type="ECO:0000256" key="6">
    <source>
        <dbReference type="ARBA" id="ARBA00022840"/>
    </source>
</evidence>
<dbReference type="PANTHER" id="PTHR11136">
    <property type="entry name" value="FOLYLPOLYGLUTAMATE SYNTHASE-RELATED"/>
    <property type="match status" value="1"/>
</dbReference>
<dbReference type="Pfam" id="PF02875">
    <property type="entry name" value="Mur_ligase_C"/>
    <property type="match status" value="1"/>
</dbReference>
<dbReference type="GO" id="GO:0004326">
    <property type="term" value="F:tetrahydrofolylpolyglutamate synthase activity"/>
    <property type="evidence" value="ECO:0007669"/>
    <property type="project" value="UniProtKB-EC"/>
</dbReference>
<evidence type="ECO:0000256" key="8">
    <source>
        <dbReference type="ARBA" id="ARBA00030592"/>
    </source>
</evidence>
<dbReference type="GO" id="GO:0046872">
    <property type="term" value="F:metal ion binding"/>
    <property type="evidence" value="ECO:0007669"/>
    <property type="project" value="UniProtKB-KW"/>
</dbReference>
<keyword evidence="4" id="KW-0479">Metal-binding</keyword>
<dbReference type="InterPro" id="IPR013221">
    <property type="entry name" value="Mur_ligase_cen"/>
</dbReference>
<evidence type="ECO:0000256" key="5">
    <source>
        <dbReference type="ARBA" id="ARBA00022741"/>
    </source>
</evidence>
<dbReference type="InterPro" id="IPR036565">
    <property type="entry name" value="Mur-like_cat_sf"/>
</dbReference>
<dbReference type="Gene3D" id="3.90.190.20">
    <property type="entry name" value="Mur ligase, C-terminal domain"/>
    <property type="match status" value="1"/>
</dbReference>
<dbReference type="Pfam" id="PF08245">
    <property type="entry name" value="Mur_ligase_M"/>
    <property type="match status" value="1"/>
</dbReference>
<evidence type="ECO:0000259" key="10">
    <source>
        <dbReference type="Pfam" id="PF02875"/>
    </source>
</evidence>
<evidence type="ECO:0000256" key="1">
    <source>
        <dbReference type="ARBA" id="ARBA00008276"/>
    </source>
</evidence>
<dbReference type="OrthoDB" id="9809356at2"/>
<dbReference type="InterPro" id="IPR004101">
    <property type="entry name" value="Mur_ligase_C"/>
</dbReference>
<name>A0A318SMD1_9DEIO</name>
<keyword evidence="6" id="KW-0067">ATP-binding</keyword>
<evidence type="ECO:0000259" key="11">
    <source>
        <dbReference type="Pfam" id="PF08245"/>
    </source>
</evidence>
<keyword evidence="5" id="KW-0547">Nucleotide-binding</keyword>
<dbReference type="InterPro" id="IPR036615">
    <property type="entry name" value="Mur_ligase_C_dom_sf"/>
</dbReference>
<dbReference type="SUPFAM" id="SSF53623">
    <property type="entry name" value="MurD-like peptide ligases, catalytic domain"/>
    <property type="match status" value="1"/>
</dbReference>
<feature type="domain" description="Mur ligase C-terminal" evidence="10">
    <location>
        <begin position="261"/>
        <end position="370"/>
    </location>
</feature>
<dbReference type="Proteomes" id="UP000248326">
    <property type="component" value="Unassembled WGS sequence"/>
</dbReference>
<dbReference type="RefSeq" id="WP_110886984.1">
    <property type="nucleotide sequence ID" value="NZ_QJSX01000008.1"/>
</dbReference>
<evidence type="ECO:0000256" key="4">
    <source>
        <dbReference type="ARBA" id="ARBA00022723"/>
    </source>
</evidence>
<dbReference type="EMBL" id="QJSX01000008">
    <property type="protein sequence ID" value="PYE53630.1"/>
    <property type="molecule type" value="Genomic_DNA"/>
</dbReference>
<reference evidence="12 13" key="1">
    <citation type="submission" date="2018-06" db="EMBL/GenBank/DDBJ databases">
        <title>Genomic Encyclopedia of Type Strains, Phase IV (KMG-IV): sequencing the most valuable type-strain genomes for metagenomic binning, comparative biology and taxonomic classification.</title>
        <authorList>
            <person name="Goeker M."/>
        </authorList>
    </citation>
    <scope>NUCLEOTIDE SEQUENCE [LARGE SCALE GENOMIC DNA]</scope>
    <source>
        <strain evidence="12 13">DSM 18048</strain>
    </source>
</reference>
<gene>
    <name evidence="12" type="ORF">DES52_108160</name>
</gene>
<comment type="caution">
    <text evidence="12">The sequence shown here is derived from an EMBL/GenBank/DDBJ whole genome shotgun (WGS) entry which is preliminary data.</text>
</comment>
<dbReference type="NCBIfam" id="TIGR01499">
    <property type="entry name" value="folC"/>
    <property type="match status" value="1"/>
</dbReference>
<dbReference type="InterPro" id="IPR001645">
    <property type="entry name" value="Folylpolyglutamate_synth"/>
</dbReference>
<dbReference type="GO" id="GO:0005737">
    <property type="term" value="C:cytoplasm"/>
    <property type="evidence" value="ECO:0007669"/>
    <property type="project" value="TreeGrafter"/>
</dbReference>
<keyword evidence="13" id="KW-1185">Reference proteome</keyword>
<dbReference type="SUPFAM" id="SSF53244">
    <property type="entry name" value="MurD-like peptide ligases, peptide-binding domain"/>
    <property type="match status" value="1"/>
</dbReference>